<comment type="caution">
    <text evidence="2">The sequence shown here is derived from an EMBL/GenBank/DDBJ whole genome shotgun (WGS) entry which is preliminary data.</text>
</comment>
<name>A0A1E3X2A6_9BACT</name>
<accession>A0A1E3X2A6</accession>
<organism evidence="2 3">
    <name type="scientific">Candidatus Scalindua rubra</name>
    <dbReference type="NCBI Taxonomy" id="1872076"/>
    <lineage>
        <taxon>Bacteria</taxon>
        <taxon>Pseudomonadati</taxon>
        <taxon>Planctomycetota</taxon>
        <taxon>Candidatus Brocadiia</taxon>
        <taxon>Candidatus Brocadiales</taxon>
        <taxon>Candidatus Scalinduaceae</taxon>
        <taxon>Candidatus Scalindua</taxon>
    </lineage>
</organism>
<dbReference type="EMBL" id="MAYW01000358">
    <property type="protein sequence ID" value="ODS29833.1"/>
    <property type="molecule type" value="Genomic_DNA"/>
</dbReference>
<dbReference type="AlphaFoldDB" id="A0A1E3X2A6"/>
<evidence type="ECO:0000313" key="2">
    <source>
        <dbReference type="EMBL" id="ODS29833.1"/>
    </source>
</evidence>
<dbReference type="Proteomes" id="UP000094056">
    <property type="component" value="Unassembled WGS sequence"/>
</dbReference>
<feature type="transmembrane region" description="Helical" evidence="1">
    <location>
        <begin position="77"/>
        <end position="101"/>
    </location>
</feature>
<keyword evidence="1" id="KW-0472">Membrane</keyword>
<keyword evidence="1" id="KW-1133">Transmembrane helix</keyword>
<evidence type="ECO:0000313" key="3">
    <source>
        <dbReference type="Proteomes" id="UP000094056"/>
    </source>
</evidence>
<proteinExistence type="predicted"/>
<reference evidence="2 3" key="1">
    <citation type="submission" date="2016-07" db="EMBL/GenBank/DDBJ databases">
        <title>Draft genome of Scalindua rubra, obtained from a brine-seawater interface in the Red Sea, sheds light on salt adaptation in anammox bacteria.</title>
        <authorList>
            <person name="Speth D.R."/>
            <person name="Lagkouvardos I."/>
            <person name="Wang Y."/>
            <person name="Qian P.-Y."/>
            <person name="Dutilh B.E."/>
            <person name="Jetten M.S."/>
        </authorList>
    </citation>
    <scope>NUCLEOTIDE SEQUENCE [LARGE SCALE GENOMIC DNA]</scope>
    <source>
        <strain evidence="2">BSI-1</strain>
    </source>
</reference>
<gene>
    <name evidence="2" type="ORF">SCARUB_05065</name>
</gene>
<sequence length="145" mass="16849">MNWIKEIFQEIKTLDTSKKAIRKFGLVIVVGLGVIGIFISLKTDNLIVSKWLWGIGLLFLILGFILPSILRPVYRLWMLLAYFIGGIVSRVILTVLFYFVLTPTGLVLRLFRKDLLNQKSCENCDSYWVKKDLSAHTKEQYKKMY</sequence>
<feature type="transmembrane region" description="Helical" evidence="1">
    <location>
        <begin position="20"/>
        <end position="39"/>
    </location>
</feature>
<protein>
    <recommendedName>
        <fullName evidence="4">SxtJ</fullName>
    </recommendedName>
</protein>
<keyword evidence="1" id="KW-0812">Transmembrane</keyword>
<dbReference type="Pfam" id="PF19588">
    <property type="entry name" value="SxtJ"/>
    <property type="match status" value="1"/>
</dbReference>
<dbReference type="InterPro" id="IPR045781">
    <property type="entry name" value="SxtJ"/>
</dbReference>
<evidence type="ECO:0000256" key="1">
    <source>
        <dbReference type="SAM" id="Phobius"/>
    </source>
</evidence>
<evidence type="ECO:0008006" key="4">
    <source>
        <dbReference type="Google" id="ProtNLM"/>
    </source>
</evidence>
<feature type="transmembrane region" description="Helical" evidence="1">
    <location>
        <begin position="51"/>
        <end position="70"/>
    </location>
</feature>